<evidence type="ECO:0000256" key="1">
    <source>
        <dbReference type="SAM" id="MobiDB-lite"/>
    </source>
</evidence>
<dbReference type="AlphaFoldDB" id="A0A0L9V448"/>
<gene>
    <name evidence="2" type="ORF">LR48_Vigan08g054400</name>
</gene>
<dbReference type="Gramene" id="KOM49717">
    <property type="protein sequence ID" value="KOM49717"/>
    <property type="gene ID" value="LR48_Vigan08g054400"/>
</dbReference>
<feature type="region of interest" description="Disordered" evidence="1">
    <location>
        <begin position="1"/>
        <end position="24"/>
    </location>
</feature>
<feature type="region of interest" description="Disordered" evidence="1">
    <location>
        <begin position="40"/>
        <end position="65"/>
    </location>
</feature>
<feature type="compositionally biased region" description="Low complexity" evidence="1">
    <location>
        <begin position="7"/>
        <end position="20"/>
    </location>
</feature>
<dbReference type="EMBL" id="CM003378">
    <property type="protein sequence ID" value="KOM49717.1"/>
    <property type="molecule type" value="Genomic_DNA"/>
</dbReference>
<dbReference type="Proteomes" id="UP000053144">
    <property type="component" value="Chromosome 8"/>
</dbReference>
<accession>A0A0L9V448</accession>
<reference evidence="3" key="1">
    <citation type="journal article" date="2015" name="Proc. Natl. Acad. Sci. U.S.A.">
        <title>Genome sequencing of adzuki bean (Vigna angularis) provides insight into high starch and low fat accumulation and domestication.</title>
        <authorList>
            <person name="Yang K."/>
            <person name="Tian Z."/>
            <person name="Chen C."/>
            <person name="Luo L."/>
            <person name="Zhao B."/>
            <person name="Wang Z."/>
            <person name="Yu L."/>
            <person name="Li Y."/>
            <person name="Sun Y."/>
            <person name="Li W."/>
            <person name="Chen Y."/>
            <person name="Li Y."/>
            <person name="Zhang Y."/>
            <person name="Ai D."/>
            <person name="Zhao J."/>
            <person name="Shang C."/>
            <person name="Ma Y."/>
            <person name="Wu B."/>
            <person name="Wang M."/>
            <person name="Gao L."/>
            <person name="Sun D."/>
            <person name="Zhang P."/>
            <person name="Guo F."/>
            <person name="Wang W."/>
            <person name="Li Y."/>
            <person name="Wang J."/>
            <person name="Varshney R.K."/>
            <person name="Wang J."/>
            <person name="Ling H.Q."/>
            <person name="Wan P."/>
        </authorList>
    </citation>
    <scope>NUCLEOTIDE SEQUENCE</scope>
    <source>
        <strain evidence="3">cv. Jingnong 6</strain>
    </source>
</reference>
<proteinExistence type="predicted"/>
<feature type="compositionally biased region" description="Polar residues" evidence="1">
    <location>
        <begin position="51"/>
        <end position="65"/>
    </location>
</feature>
<organism evidence="2 3">
    <name type="scientific">Phaseolus angularis</name>
    <name type="common">Azuki bean</name>
    <name type="synonym">Vigna angularis</name>
    <dbReference type="NCBI Taxonomy" id="3914"/>
    <lineage>
        <taxon>Eukaryota</taxon>
        <taxon>Viridiplantae</taxon>
        <taxon>Streptophyta</taxon>
        <taxon>Embryophyta</taxon>
        <taxon>Tracheophyta</taxon>
        <taxon>Spermatophyta</taxon>
        <taxon>Magnoliopsida</taxon>
        <taxon>eudicotyledons</taxon>
        <taxon>Gunneridae</taxon>
        <taxon>Pentapetalae</taxon>
        <taxon>rosids</taxon>
        <taxon>fabids</taxon>
        <taxon>Fabales</taxon>
        <taxon>Fabaceae</taxon>
        <taxon>Papilionoideae</taxon>
        <taxon>50 kb inversion clade</taxon>
        <taxon>NPAAA clade</taxon>
        <taxon>indigoferoid/millettioid clade</taxon>
        <taxon>Phaseoleae</taxon>
        <taxon>Vigna</taxon>
    </lineage>
</organism>
<evidence type="ECO:0000313" key="3">
    <source>
        <dbReference type="Proteomes" id="UP000053144"/>
    </source>
</evidence>
<name>A0A0L9V448_PHAAN</name>
<evidence type="ECO:0000313" key="2">
    <source>
        <dbReference type="EMBL" id="KOM49717.1"/>
    </source>
</evidence>
<protein>
    <submittedName>
        <fullName evidence="2">Uncharacterized protein</fullName>
    </submittedName>
</protein>
<sequence length="131" mass="14643">MCVQQHPASPRPTTRPRSASNPAEEIIEYLEKELHTEIWTSSRVKPRPTKGSGQAHTSSNTSTVQHVEGVHSVQQLMPRPGPGSLGQQHVGFGDGFYLSFNRSTGGWTWEEPAATFIGFFFFEHFSICRNE</sequence>